<sequence length="474" mass="49744">MQITIIGAGPGGYTAAFAAAKRGAKVTLIEANLLGGTCLNCGCIPTKTLKSSAEVFEAIKRSKEFGITTTEAQVDMPAIIARKRKISEGLRNGLEKTCHSLGVRIIKGRGSVVSASLVRVMLPDATVCEVQGDKVIIATGSSVLNLPSLPIDKRYVLSSDDALELTQVPARLLVVGGGVVGCELAFIFRSFGSEVTIVEGQNRLLPIPSVDGAMCKVLMREAKKKGIKTLLCRTVTATETSEATVRVTLGPSPFLPQELIPADAKEASTLEVDCVFTTVGRKPNIEGLGLIEASIQLNKRGYIAVNEHLETSVPGIYAIGDILGPEHIMLAHVASAEAQVAVENCFGASCTPDYDIVPSGIFTTPEIGEVGLTEDQATAKGLKICVATSLVRELGKAHAMGELQGEFRLIVDAVSKKLLGAHFIGAHATDLIAEAALALKMNATAKDIARTIHAHPTLAEGIMETAALLSGTSN</sequence>
<evidence type="ECO:0000256" key="6">
    <source>
        <dbReference type="ARBA" id="ARBA00023027"/>
    </source>
</evidence>
<dbReference type="InterPro" id="IPR036188">
    <property type="entry name" value="FAD/NAD-bd_sf"/>
</dbReference>
<dbReference type="SUPFAM" id="SSF51905">
    <property type="entry name" value="FAD/NAD(P)-binding domain"/>
    <property type="match status" value="1"/>
</dbReference>
<dbReference type="AlphaFoldDB" id="A0A4P7UJG0"/>
<keyword evidence="7" id="KW-1015">Disulfide bond</keyword>
<dbReference type="EC" id="1.8.1.4" evidence="2 13"/>
<dbReference type="GO" id="GO:0004148">
    <property type="term" value="F:dihydrolipoyl dehydrogenase (NADH) activity"/>
    <property type="evidence" value="ECO:0007669"/>
    <property type="project" value="UniProtKB-EC"/>
</dbReference>
<protein>
    <recommendedName>
        <fullName evidence="2 13">Dihydrolipoyl dehydrogenase</fullName>
        <ecNumber evidence="2 13">1.8.1.4</ecNumber>
    </recommendedName>
</protein>
<organism evidence="16 17">
    <name type="scientific">Desulfovibrio desulfuricans</name>
    <dbReference type="NCBI Taxonomy" id="876"/>
    <lineage>
        <taxon>Bacteria</taxon>
        <taxon>Pseudomonadati</taxon>
        <taxon>Thermodesulfobacteriota</taxon>
        <taxon>Desulfovibrionia</taxon>
        <taxon>Desulfovibrionales</taxon>
        <taxon>Desulfovibrionaceae</taxon>
        <taxon>Desulfovibrio</taxon>
    </lineage>
</organism>
<comment type="cofactor">
    <cofactor evidence="11 13">
        <name>FAD</name>
        <dbReference type="ChEBI" id="CHEBI:57692"/>
    </cofactor>
    <text evidence="11 13">Binds 1 FAD per subunit.</text>
</comment>
<dbReference type="InterPro" id="IPR001100">
    <property type="entry name" value="Pyr_nuc-diS_OxRdtase"/>
</dbReference>
<dbReference type="InterPro" id="IPR016156">
    <property type="entry name" value="FAD/NAD-linked_Rdtase_dimer_sf"/>
</dbReference>
<dbReference type="PROSITE" id="PS00076">
    <property type="entry name" value="PYRIDINE_REDOX_1"/>
    <property type="match status" value="1"/>
</dbReference>
<dbReference type="Pfam" id="PF07992">
    <property type="entry name" value="Pyr_redox_2"/>
    <property type="match status" value="1"/>
</dbReference>
<dbReference type="GO" id="GO:0050660">
    <property type="term" value="F:flavin adenine dinucleotide binding"/>
    <property type="evidence" value="ECO:0007669"/>
    <property type="project" value="InterPro"/>
</dbReference>
<feature type="binding site" evidence="11">
    <location>
        <position position="321"/>
    </location>
    <ligand>
        <name>FAD</name>
        <dbReference type="ChEBI" id="CHEBI:57692"/>
    </ligand>
</feature>
<dbReference type="GO" id="GO:0006103">
    <property type="term" value="P:2-oxoglutarate metabolic process"/>
    <property type="evidence" value="ECO:0007669"/>
    <property type="project" value="TreeGrafter"/>
</dbReference>
<evidence type="ECO:0000256" key="13">
    <source>
        <dbReference type="RuleBase" id="RU003692"/>
    </source>
</evidence>
<dbReference type="InterPro" id="IPR012999">
    <property type="entry name" value="Pyr_OxRdtase_I_AS"/>
</dbReference>
<dbReference type="Gene3D" id="3.30.390.30">
    <property type="match status" value="1"/>
</dbReference>
<accession>A0A4P7UJG0</accession>
<evidence type="ECO:0000256" key="12">
    <source>
        <dbReference type="PIRSR" id="PIRSR000350-4"/>
    </source>
</evidence>
<evidence type="ECO:0000256" key="1">
    <source>
        <dbReference type="ARBA" id="ARBA00007532"/>
    </source>
</evidence>
<dbReference type="SUPFAM" id="SSF55424">
    <property type="entry name" value="FAD/NAD-linked reductases, dimerisation (C-terminal) domain"/>
    <property type="match status" value="1"/>
</dbReference>
<keyword evidence="8 13" id="KW-0676">Redox-active center</keyword>
<keyword evidence="3 13" id="KW-0285">Flavoprotein</keyword>
<dbReference type="EMBL" id="CP036295">
    <property type="protein sequence ID" value="QCC85817.1"/>
    <property type="molecule type" value="Genomic_DNA"/>
</dbReference>
<dbReference type="PRINTS" id="PR00368">
    <property type="entry name" value="FADPNR"/>
</dbReference>
<dbReference type="Proteomes" id="UP000297065">
    <property type="component" value="Chromosome"/>
</dbReference>
<evidence type="ECO:0000256" key="9">
    <source>
        <dbReference type="ARBA" id="ARBA00049187"/>
    </source>
</evidence>
<evidence type="ECO:0000256" key="11">
    <source>
        <dbReference type="PIRSR" id="PIRSR000350-3"/>
    </source>
</evidence>
<dbReference type="Gene3D" id="3.50.50.60">
    <property type="entry name" value="FAD/NAD(P)-binding domain"/>
    <property type="match status" value="2"/>
</dbReference>
<keyword evidence="11" id="KW-0547">Nucleotide-binding</keyword>
<evidence type="ECO:0000313" key="17">
    <source>
        <dbReference type="Proteomes" id="UP000297065"/>
    </source>
</evidence>
<feature type="binding site" evidence="11">
    <location>
        <position position="199"/>
    </location>
    <ligand>
        <name>NAD(+)</name>
        <dbReference type="ChEBI" id="CHEBI:57540"/>
    </ligand>
</feature>
<feature type="active site" description="Proton acceptor" evidence="10">
    <location>
        <position position="455"/>
    </location>
</feature>
<evidence type="ECO:0000256" key="3">
    <source>
        <dbReference type="ARBA" id="ARBA00022630"/>
    </source>
</evidence>
<evidence type="ECO:0000256" key="5">
    <source>
        <dbReference type="ARBA" id="ARBA00023002"/>
    </source>
</evidence>
<evidence type="ECO:0000256" key="8">
    <source>
        <dbReference type="ARBA" id="ARBA00023284"/>
    </source>
</evidence>
<dbReference type="PRINTS" id="PR00411">
    <property type="entry name" value="PNDRDTASEI"/>
</dbReference>
<gene>
    <name evidence="16" type="primary">lpdA</name>
    <name evidence="16" type="ORF">DDIC_08005</name>
</gene>
<dbReference type="PIRSF" id="PIRSF000350">
    <property type="entry name" value="Mercury_reductase_MerA"/>
    <property type="match status" value="1"/>
</dbReference>
<dbReference type="PANTHER" id="PTHR22912">
    <property type="entry name" value="DISULFIDE OXIDOREDUCTASE"/>
    <property type="match status" value="1"/>
</dbReference>
<proteinExistence type="inferred from homology"/>
<feature type="binding site" evidence="11">
    <location>
        <position position="110"/>
    </location>
    <ligand>
        <name>FAD</name>
        <dbReference type="ChEBI" id="CHEBI:57692"/>
    </ligand>
</feature>
<dbReference type="InterPro" id="IPR004099">
    <property type="entry name" value="Pyr_nucl-diS_OxRdtase_dimer"/>
</dbReference>
<reference evidence="16 17" key="1">
    <citation type="submission" date="2019-02" db="EMBL/GenBank/DDBJ databases">
        <title>Complete Genome Sequence of Desulfovibrio desulfuricans IC1, a Sulfonate Utilizing Anaerobe.</title>
        <authorList>
            <person name="Day L.A."/>
            <person name="De Leon K.B."/>
            <person name="Wall J.D."/>
        </authorList>
    </citation>
    <scope>NUCLEOTIDE SEQUENCE [LARGE SCALE GENOMIC DNA]</scope>
    <source>
        <strain evidence="16 17">IC1</strain>
    </source>
</reference>
<dbReference type="NCBIfam" id="TIGR01350">
    <property type="entry name" value="lipoamide_DH"/>
    <property type="match status" value="1"/>
</dbReference>
<dbReference type="OrthoDB" id="9786429at2"/>
<keyword evidence="6 11" id="KW-0520">NAD</keyword>
<dbReference type="FunFam" id="3.30.390.30:FF:000001">
    <property type="entry name" value="Dihydrolipoyl dehydrogenase"/>
    <property type="match status" value="1"/>
</dbReference>
<evidence type="ECO:0000256" key="4">
    <source>
        <dbReference type="ARBA" id="ARBA00022827"/>
    </source>
</evidence>
<evidence type="ECO:0000313" key="16">
    <source>
        <dbReference type="EMBL" id="QCC85817.1"/>
    </source>
</evidence>
<comment type="catalytic activity">
    <reaction evidence="9 13">
        <text>N(6)-[(R)-dihydrolipoyl]-L-lysyl-[protein] + NAD(+) = N(6)-[(R)-lipoyl]-L-lysyl-[protein] + NADH + H(+)</text>
        <dbReference type="Rhea" id="RHEA:15045"/>
        <dbReference type="Rhea" id="RHEA-COMP:10474"/>
        <dbReference type="Rhea" id="RHEA-COMP:10475"/>
        <dbReference type="ChEBI" id="CHEBI:15378"/>
        <dbReference type="ChEBI" id="CHEBI:57540"/>
        <dbReference type="ChEBI" id="CHEBI:57945"/>
        <dbReference type="ChEBI" id="CHEBI:83099"/>
        <dbReference type="ChEBI" id="CHEBI:83100"/>
        <dbReference type="EC" id="1.8.1.4"/>
    </reaction>
</comment>
<feature type="binding site" evidence="11">
    <location>
        <begin position="329"/>
        <end position="332"/>
    </location>
    <ligand>
        <name>FAD</name>
        <dbReference type="ChEBI" id="CHEBI:57692"/>
    </ligand>
</feature>
<dbReference type="PANTHER" id="PTHR22912:SF151">
    <property type="entry name" value="DIHYDROLIPOYL DEHYDROGENASE, MITOCHONDRIAL"/>
    <property type="match status" value="1"/>
</dbReference>
<keyword evidence="4 11" id="KW-0274">FAD</keyword>
<feature type="binding site" evidence="11">
    <location>
        <begin position="176"/>
        <end position="183"/>
    </location>
    <ligand>
        <name>NAD(+)</name>
        <dbReference type="ChEBI" id="CHEBI:57540"/>
    </ligand>
</feature>
<dbReference type="RefSeq" id="WP_136399953.1">
    <property type="nucleotide sequence ID" value="NZ_CP036295.1"/>
</dbReference>
<evidence type="ECO:0000259" key="15">
    <source>
        <dbReference type="Pfam" id="PF07992"/>
    </source>
</evidence>
<feature type="binding site" evidence="11">
    <location>
        <begin position="139"/>
        <end position="141"/>
    </location>
    <ligand>
        <name>FAD</name>
        <dbReference type="ChEBI" id="CHEBI:57692"/>
    </ligand>
</feature>
<dbReference type="Pfam" id="PF02852">
    <property type="entry name" value="Pyr_redox_dim"/>
    <property type="match status" value="1"/>
</dbReference>
<evidence type="ECO:0000256" key="7">
    <source>
        <dbReference type="ARBA" id="ARBA00023157"/>
    </source>
</evidence>
<dbReference type="InterPro" id="IPR050151">
    <property type="entry name" value="Class-I_Pyr_Nuc-Dis_Oxidored"/>
</dbReference>
<dbReference type="InterPro" id="IPR006258">
    <property type="entry name" value="Lipoamide_DH"/>
</dbReference>
<keyword evidence="5 13" id="KW-0560">Oxidoreductase</keyword>
<evidence type="ECO:0000256" key="2">
    <source>
        <dbReference type="ARBA" id="ARBA00012608"/>
    </source>
</evidence>
<evidence type="ECO:0000256" key="10">
    <source>
        <dbReference type="PIRSR" id="PIRSR000350-2"/>
    </source>
</evidence>
<feature type="domain" description="Pyridine nucleotide-disulphide oxidoreductase dimerisation" evidence="14">
    <location>
        <begin position="357"/>
        <end position="465"/>
    </location>
</feature>
<dbReference type="GO" id="GO:0005737">
    <property type="term" value="C:cytoplasm"/>
    <property type="evidence" value="ECO:0007669"/>
    <property type="project" value="UniProtKB-ARBA"/>
</dbReference>
<comment type="similarity">
    <text evidence="1 13">Belongs to the class-I pyridine nucleotide-disulfide oxidoreductase family.</text>
</comment>
<evidence type="ECO:0000259" key="14">
    <source>
        <dbReference type="Pfam" id="PF02852"/>
    </source>
</evidence>
<feature type="disulfide bond" description="Redox-active" evidence="12">
    <location>
        <begin position="38"/>
        <end position="43"/>
    </location>
</feature>
<feature type="binding site" evidence="11">
    <location>
        <position position="47"/>
    </location>
    <ligand>
        <name>FAD</name>
        <dbReference type="ChEBI" id="CHEBI:57692"/>
    </ligand>
</feature>
<feature type="domain" description="FAD/NAD(P)-binding" evidence="15">
    <location>
        <begin position="2"/>
        <end position="338"/>
    </location>
</feature>
<comment type="miscellaneous">
    <text evidence="13">The active site is a redox-active disulfide bond.</text>
</comment>
<feature type="binding site" evidence="11">
    <location>
        <position position="280"/>
    </location>
    <ligand>
        <name>NAD(+)</name>
        <dbReference type="ChEBI" id="CHEBI:57540"/>
    </ligand>
</feature>
<dbReference type="InterPro" id="IPR023753">
    <property type="entry name" value="FAD/NAD-binding_dom"/>
</dbReference>
<name>A0A4P7UJG0_DESDE</name>